<dbReference type="RefSeq" id="WP_163738204.1">
    <property type="nucleotide sequence ID" value="NZ_AP022610.1"/>
</dbReference>
<dbReference type="InterPro" id="IPR004136">
    <property type="entry name" value="NMO"/>
</dbReference>
<dbReference type="KEGG" id="mmag:MMAD_28730"/>
<dbReference type="PANTHER" id="PTHR32332">
    <property type="entry name" value="2-NITROPROPANE DIOXYGENASE"/>
    <property type="match status" value="1"/>
</dbReference>
<evidence type="ECO:0000313" key="4">
    <source>
        <dbReference type="EMBL" id="BBZ28578.1"/>
    </source>
</evidence>
<keyword evidence="5" id="KW-1185">Reference proteome</keyword>
<dbReference type="GO" id="GO:0018580">
    <property type="term" value="F:nitronate monooxygenase activity"/>
    <property type="evidence" value="ECO:0007669"/>
    <property type="project" value="InterPro"/>
</dbReference>
<dbReference type="PANTHER" id="PTHR32332:SF31">
    <property type="entry name" value="2-NITROPROPANE DIOXYGENASE FAMILY, PUTATIVE (AFU_ORTHOLOGUE AFUA_2G09850)-RELATED"/>
    <property type="match status" value="1"/>
</dbReference>
<keyword evidence="1" id="KW-0285">Flavoprotein</keyword>
<evidence type="ECO:0000256" key="3">
    <source>
        <dbReference type="ARBA" id="ARBA00023002"/>
    </source>
</evidence>
<protein>
    <submittedName>
        <fullName evidence="4">Hypothetical 2-nitropropane dioxygenase</fullName>
    </submittedName>
</protein>
<dbReference type="InterPro" id="IPR013785">
    <property type="entry name" value="Aldolase_TIM"/>
</dbReference>
<evidence type="ECO:0000256" key="2">
    <source>
        <dbReference type="ARBA" id="ARBA00022643"/>
    </source>
</evidence>
<dbReference type="CDD" id="cd04730">
    <property type="entry name" value="NPD_like"/>
    <property type="match status" value="1"/>
</dbReference>
<evidence type="ECO:0000313" key="5">
    <source>
        <dbReference type="Proteomes" id="UP000466517"/>
    </source>
</evidence>
<keyword evidence="4" id="KW-0223">Dioxygenase</keyword>
<reference evidence="4 5" key="1">
    <citation type="journal article" date="2019" name="Emerg. Microbes Infect.">
        <title>Comprehensive subspecies identification of 175 nontuberculous mycobacteria species based on 7547 genomic profiles.</title>
        <authorList>
            <person name="Matsumoto Y."/>
            <person name="Kinjo T."/>
            <person name="Motooka D."/>
            <person name="Nabeya D."/>
            <person name="Jung N."/>
            <person name="Uechi K."/>
            <person name="Horii T."/>
            <person name="Iida T."/>
            <person name="Fujita J."/>
            <person name="Nakamura S."/>
        </authorList>
    </citation>
    <scope>NUCLEOTIDE SEQUENCE [LARGE SCALE GENOMIC DNA]</scope>
    <source>
        <strain evidence="4 5">JCM 13574</strain>
    </source>
</reference>
<organism evidence="4 5">
    <name type="scientific">Mycolicibacterium madagascariense</name>
    <dbReference type="NCBI Taxonomy" id="212765"/>
    <lineage>
        <taxon>Bacteria</taxon>
        <taxon>Bacillati</taxon>
        <taxon>Actinomycetota</taxon>
        <taxon>Actinomycetes</taxon>
        <taxon>Mycobacteriales</taxon>
        <taxon>Mycobacteriaceae</taxon>
        <taxon>Mycolicibacterium</taxon>
    </lineage>
</organism>
<accession>A0A7I7XH95</accession>
<dbReference type="EMBL" id="AP022610">
    <property type="protein sequence ID" value="BBZ28578.1"/>
    <property type="molecule type" value="Genomic_DNA"/>
</dbReference>
<dbReference type="GO" id="GO:0051213">
    <property type="term" value="F:dioxygenase activity"/>
    <property type="evidence" value="ECO:0007669"/>
    <property type="project" value="UniProtKB-KW"/>
</dbReference>
<proteinExistence type="predicted"/>
<keyword evidence="2" id="KW-0288">FMN</keyword>
<evidence type="ECO:0000256" key="1">
    <source>
        <dbReference type="ARBA" id="ARBA00022630"/>
    </source>
</evidence>
<dbReference type="Pfam" id="PF03060">
    <property type="entry name" value="NMO"/>
    <property type="match status" value="2"/>
</dbReference>
<dbReference type="Gene3D" id="3.20.20.70">
    <property type="entry name" value="Aldolase class I"/>
    <property type="match status" value="1"/>
</dbReference>
<gene>
    <name evidence="4" type="ORF">MMAD_28730</name>
</gene>
<name>A0A7I7XH95_9MYCO</name>
<dbReference type="AlphaFoldDB" id="A0A7I7XH95"/>
<sequence>MQLRNRFTERFGIRHPIVLAPMDYVADWRLASAVADAGGLGILGGGYGDRAWLREQFAHDPSKRLGVGFITWSMAQQPGLLEMVVEQRPANVFLSFSDPAPHAPAVVAAGLPLICQVHDVEQARRAIDVGACAIAAQGGEGGGHGTGTRSTFTLVPEIADLLRDHAPEVMLLAAGGVADGRGLAAALALGADGVVVGTRFWAASEAAIAKSAQARALQASGDDTLRQSAFDVVRERSWPSGYTGRVLRNAFTDHWHGDEAGLRADLRAQRRVFDAAVEDEDYRLANVIVGESIGLVDTVDGAAAIIDDMVASASSILAGGSSVSSSAGTSFASPGR</sequence>
<dbReference type="SUPFAM" id="SSF51412">
    <property type="entry name" value="Inosine monophosphate dehydrogenase (IMPDH)"/>
    <property type="match status" value="1"/>
</dbReference>
<keyword evidence="3" id="KW-0560">Oxidoreductase</keyword>
<dbReference type="Proteomes" id="UP000466517">
    <property type="component" value="Chromosome"/>
</dbReference>